<reference evidence="1" key="2">
    <citation type="journal article" date="2018" name="Sci. Data">
        <title>The draft genome sequence of cork oak.</title>
        <authorList>
            <person name="Ramos A.M."/>
            <person name="Usie A."/>
            <person name="Barbosa P."/>
            <person name="Barros P.M."/>
            <person name="Capote T."/>
            <person name="Chaves I."/>
            <person name="Simoes F."/>
            <person name="Abreu I."/>
            <person name="Carrasquinho I."/>
            <person name="Faro C."/>
            <person name="Guimaraes J.B."/>
            <person name="Mendonca D."/>
            <person name="Nobrega F."/>
            <person name="Rodrigues L."/>
            <person name="Saibo N.J.M."/>
            <person name="Varela M.C."/>
            <person name="Egas C."/>
            <person name="Matos J."/>
            <person name="Miguel C.M."/>
            <person name="Oliveira M.M."/>
            <person name="Ricardo C.P."/>
            <person name="Goncalves S."/>
        </authorList>
    </citation>
    <scope>NUCLEOTIDE SEQUENCE [LARGE SCALE GENOMIC DNA]</scope>
    <source>
        <strain evidence="1">HL8</strain>
    </source>
</reference>
<gene>
    <name evidence="1" type="ORF">CFP56_020916</name>
</gene>
<protein>
    <submittedName>
        <fullName evidence="1">Uncharacterized protein</fullName>
    </submittedName>
</protein>
<reference evidence="1" key="3">
    <citation type="submission" date="2023-07" db="EMBL/GenBank/DDBJ databases">
        <title>An improved reference 1 genome and first organelle genomes of Quercus suber.</title>
        <authorList>
            <consortium name="Genosuber Consortium"/>
            <person name="Usie A."/>
            <person name="Serra O."/>
            <person name="Barros P."/>
        </authorList>
    </citation>
    <scope>NUCLEOTIDE SEQUENCE</scope>
    <source>
        <strain evidence="1">HL8</strain>
        <tissue evidence="1">Leaves</tissue>
    </source>
</reference>
<name>A0AAW0LYY1_QUESU</name>
<organism evidence="1">
    <name type="scientific">Quercus suber</name>
    <name type="common">Cork oak</name>
    <dbReference type="NCBI Taxonomy" id="58331"/>
    <lineage>
        <taxon>Eukaryota</taxon>
        <taxon>Viridiplantae</taxon>
        <taxon>Streptophyta</taxon>
        <taxon>Embryophyta</taxon>
        <taxon>Tracheophyta</taxon>
        <taxon>Spermatophyta</taxon>
        <taxon>Magnoliopsida</taxon>
        <taxon>eudicotyledons</taxon>
        <taxon>Gunneridae</taxon>
        <taxon>Pentapetalae</taxon>
        <taxon>rosids</taxon>
        <taxon>fabids</taxon>
        <taxon>Fagales</taxon>
        <taxon>Fagaceae</taxon>
        <taxon>Quercus</taxon>
    </lineage>
</organism>
<reference evidence="1" key="1">
    <citation type="submission" date="2017-12" db="EMBL/GenBank/DDBJ databases">
        <authorList>
            <person name="Barbosa P."/>
            <person name="Usie A."/>
            <person name="Ramos A.M."/>
        </authorList>
    </citation>
    <scope>NUCLEOTIDE SEQUENCE</scope>
    <source>
        <strain evidence="1">HL8</strain>
        <tissue evidence="1">Leaves</tissue>
    </source>
</reference>
<evidence type="ECO:0000313" key="1">
    <source>
        <dbReference type="EMBL" id="KAK7856907.1"/>
    </source>
</evidence>
<dbReference type="EMBL" id="PKMF04000032">
    <property type="protein sequence ID" value="KAK7856907.1"/>
    <property type="molecule type" value="Genomic_DNA"/>
</dbReference>
<proteinExistence type="predicted"/>
<accession>A0AAW0LYY1</accession>
<sequence length="64" mass="7106">MADPKNWTCQACGFVGYPTTPTAISTATAAAPKPKTYQHISSTVRMWSLLILSRQRILKRDIVL</sequence>
<dbReference type="AlphaFoldDB" id="A0AAW0LYY1"/>
<comment type="caution">
    <text evidence="1">The sequence shown here is derived from an EMBL/GenBank/DDBJ whole genome shotgun (WGS) entry which is preliminary data.</text>
</comment>